<dbReference type="GO" id="GO:0000155">
    <property type="term" value="F:phosphorelay sensor kinase activity"/>
    <property type="evidence" value="ECO:0007669"/>
    <property type="project" value="TreeGrafter"/>
</dbReference>
<dbReference type="InterPro" id="IPR015943">
    <property type="entry name" value="WD40/YVTN_repeat-like_dom_sf"/>
</dbReference>
<evidence type="ECO:0000256" key="1">
    <source>
        <dbReference type="ARBA" id="ARBA00022553"/>
    </source>
</evidence>
<dbReference type="PANTHER" id="PTHR43547:SF2">
    <property type="entry name" value="HYBRID SIGNAL TRANSDUCTION HISTIDINE KINASE C"/>
    <property type="match status" value="1"/>
</dbReference>
<evidence type="ECO:0000256" key="3">
    <source>
        <dbReference type="ARBA" id="ARBA00023125"/>
    </source>
</evidence>
<comment type="caution">
    <text evidence="7">The sequence shown here is derived from an EMBL/GenBank/DDBJ whole genome shotgun (WGS) entry which is preliminary data.</text>
</comment>
<reference evidence="8" key="1">
    <citation type="submission" date="2016-04" db="EMBL/GenBank/DDBJ databases">
        <title>Draft genome sequence of Paludibacter jiangxiensis strain NM7.</title>
        <authorList>
            <person name="Qiu Y."/>
            <person name="Matsuura N."/>
            <person name="Ohashi A."/>
            <person name="Tourlousse M.D."/>
            <person name="Sekiguchi Y."/>
        </authorList>
    </citation>
    <scope>NUCLEOTIDE SEQUENCE [LARGE SCALE GENOMIC DNA]</scope>
    <source>
        <strain evidence="8">NM7</strain>
    </source>
</reference>
<dbReference type="Proteomes" id="UP000076586">
    <property type="component" value="Unassembled WGS sequence"/>
</dbReference>
<keyword evidence="8" id="KW-1185">Reference proteome</keyword>
<dbReference type="SUPFAM" id="SSF46689">
    <property type="entry name" value="Homeodomain-like"/>
    <property type="match status" value="1"/>
</dbReference>
<evidence type="ECO:0000259" key="6">
    <source>
        <dbReference type="PROSITE" id="PS01124"/>
    </source>
</evidence>
<evidence type="ECO:0000256" key="2">
    <source>
        <dbReference type="ARBA" id="ARBA00023015"/>
    </source>
</evidence>
<gene>
    <name evidence="7" type="ORF">PJIAN_3765</name>
</gene>
<protein>
    <submittedName>
        <fullName evidence="7">AraC-type DNA-binding protein</fullName>
    </submittedName>
</protein>
<dbReference type="RefSeq" id="WP_068704583.1">
    <property type="nucleotide sequence ID" value="NZ_BDCR01000003.1"/>
</dbReference>
<feature type="signal peptide" evidence="5">
    <location>
        <begin position="1"/>
        <end position="20"/>
    </location>
</feature>
<evidence type="ECO:0000256" key="5">
    <source>
        <dbReference type="SAM" id="SignalP"/>
    </source>
</evidence>
<organism evidence="7 8">
    <name type="scientific">Paludibacter jiangxiensis</name>
    <dbReference type="NCBI Taxonomy" id="681398"/>
    <lineage>
        <taxon>Bacteria</taxon>
        <taxon>Pseudomonadati</taxon>
        <taxon>Bacteroidota</taxon>
        <taxon>Bacteroidia</taxon>
        <taxon>Bacteroidales</taxon>
        <taxon>Paludibacteraceae</taxon>
        <taxon>Paludibacter</taxon>
    </lineage>
</organism>
<dbReference type="EMBL" id="BDCR01000003">
    <property type="protein sequence ID" value="GAT63436.1"/>
    <property type="molecule type" value="Genomic_DNA"/>
</dbReference>
<dbReference type="PRINTS" id="PR00032">
    <property type="entry name" value="HTHARAC"/>
</dbReference>
<dbReference type="InterPro" id="IPR018060">
    <property type="entry name" value="HTH_AraC"/>
</dbReference>
<dbReference type="Pfam" id="PF07495">
    <property type="entry name" value="Y_Y_Y"/>
    <property type="match status" value="1"/>
</dbReference>
<dbReference type="AlphaFoldDB" id="A0A171AA12"/>
<dbReference type="Pfam" id="PF12833">
    <property type="entry name" value="HTH_18"/>
    <property type="match status" value="1"/>
</dbReference>
<reference evidence="8" key="2">
    <citation type="journal article" date="2017" name="Genome Announc.">
        <title>Draft genome sequence of Paludibacter jiangxiensis NM7(T), a propionate-producing fermentative bacterium.</title>
        <authorList>
            <person name="Qiu Y.-L."/>
            <person name="Tourlousse D.M."/>
            <person name="Matsuura N."/>
            <person name="Ohashi A."/>
            <person name="Sekiguchi Y."/>
        </authorList>
    </citation>
    <scope>NUCLEOTIDE SEQUENCE [LARGE SCALE GENOMIC DNA]</scope>
    <source>
        <strain evidence="8">NM7</strain>
    </source>
</reference>
<evidence type="ECO:0000313" key="7">
    <source>
        <dbReference type="EMBL" id="GAT63436.1"/>
    </source>
</evidence>
<keyword evidence="3 7" id="KW-0238">DNA-binding</keyword>
<keyword evidence="2" id="KW-0805">Transcription regulation</keyword>
<dbReference type="InterPro" id="IPR020449">
    <property type="entry name" value="Tscrpt_reg_AraC-type_HTH"/>
</dbReference>
<dbReference type="Gene3D" id="2.130.10.10">
    <property type="entry name" value="YVTN repeat-like/Quinoprotein amine dehydrogenase"/>
    <property type="match status" value="2"/>
</dbReference>
<dbReference type="PANTHER" id="PTHR43547">
    <property type="entry name" value="TWO-COMPONENT HISTIDINE KINASE"/>
    <property type="match status" value="1"/>
</dbReference>
<dbReference type="InterPro" id="IPR009057">
    <property type="entry name" value="Homeodomain-like_sf"/>
</dbReference>
<dbReference type="STRING" id="681398.PJIAN_3765"/>
<dbReference type="InterPro" id="IPR011123">
    <property type="entry name" value="Y_Y_Y"/>
</dbReference>
<dbReference type="SMART" id="SM00342">
    <property type="entry name" value="HTH_ARAC"/>
    <property type="match status" value="1"/>
</dbReference>
<name>A0A171AA12_9BACT</name>
<keyword evidence="4" id="KW-0804">Transcription</keyword>
<dbReference type="Gene3D" id="1.10.10.60">
    <property type="entry name" value="Homeodomain-like"/>
    <property type="match status" value="1"/>
</dbReference>
<keyword evidence="5" id="KW-0732">Signal</keyword>
<evidence type="ECO:0000256" key="4">
    <source>
        <dbReference type="ARBA" id="ARBA00023163"/>
    </source>
</evidence>
<dbReference type="GO" id="GO:0043565">
    <property type="term" value="F:sequence-specific DNA binding"/>
    <property type="evidence" value="ECO:0007669"/>
    <property type="project" value="InterPro"/>
</dbReference>
<feature type="domain" description="HTH araC/xylS-type" evidence="6">
    <location>
        <begin position="844"/>
        <end position="943"/>
    </location>
</feature>
<keyword evidence="1" id="KW-0597">Phosphoprotein</keyword>
<dbReference type="GO" id="GO:0003700">
    <property type="term" value="F:DNA-binding transcription factor activity"/>
    <property type="evidence" value="ECO:0007669"/>
    <property type="project" value="InterPro"/>
</dbReference>
<evidence type="ECO:0000313" key="8">
    <source>
        <dbReference type="Proteomes" id="UP000076586"/>
    </source>
</evidence>
<feature type="chain" id="PRO_5007905197" evidence="5">
    <location>
        <begin position="21"/>
        <end position="959"/>
    </location>
</feature>
<dbReference type="InterPro" id="IPR013783">
    <property type="entry name" value="Ig-like_fold"/>
</dbReference>
<dbReference type="OrthoDB" id="1116352at2"/>
<sequence>MKYKLLLPLLLFCVLAKVQAQGARLFTSADGLPGSQFIFMNQDSKGNIWICNYGGLARFDGFGLTAFYEARGQNRLRSNSVYRLTTDPLGQYWVGTTRGLQLFHPEKETFEHIRLEKGEDDNTSRKGKAITISDIILLPGGKQLLLGSGIDGFYIIDIRTHKVAEKATAALRQALKNIVPRRIYIDSKSRLWVVGSNLEVIDLKSFRPLPINSKGFGIQSSDMEITDFLEDRVTHTLLICDKWNGVLVFDEGKRQLRKLTSQPTKFTSAQCLIQRRDGTLLVGCESNGIGKIELAQNTITDYKIQDTPLDLAYCKIHSMIEDRWGNLYIGIYQKGMLVVPSASGNFNFQQITGTSSIPIQSAITSFNHANNGNIMVCTDGNGVFYGKSYDNLQQLPLPSFCNNAIQHMVTDPTGKIWIATYGSGLYCYDRGAVKKIPDTKDIINKNSCYLECDPARKVLYIANIGTGLNRIDLRSGEMSHIAIASPWVFALKLDSKGRLWIGSSNCDCYDPKTNRLYNYRLETIDNSSVRAFLESNGLIYIGTNNGLFVYNDKNNSCRHYSLDSDNKAISVLALAAGNDNAIWMSTNKGIVRFDPKSGSMRLFASYDIRKIGDFHSNAVYCYANGTIAFGGDNGIITFNPVSIINSKTEWNPIHFSSLNVNGKPITYDFNAGHNFLDAAIGYATRITLPYNQNSFSIRFTTSNYAASSQLRYVYQLKGYESVWHSTTADNPLAVYNQLPPGHYTLRVQSISEGKNLQTTEASIDVIINAPWYWSWWSKLCYFIILLSLVYSQYRTYQTRQRSKKRLRTVIGEMLRIKENYLNVIQTQQVDPSRSVDSGDDKWKKRVMDAISSHISDADFGVEELSHEVALSRVHLYRRTKELFGSSPNDLIKSVRMKKAGLMLIQDKTSISEVAYEVGFSEPSYFSKSFKSYFNMSPKDFVARYRDNANDEIVQQLFEL</sequence>
<dbReference type="SUPFAM" id="SSF63829">
    <property type="entry name" value="Calcium-dependent phosphotriesterase"/>
    <property type="match status" value="3"/>
</dbReference>
<dbReference type="Gene3D" id="2.60.40.10">
    <property type="entry name" value="Immunoglobulins"/>
    <property type="match status" value="1"/>
</dbReference>
<proteinExistence type="predicted"/>
<accession>A0A171AA12</accession>
<dbReference type="PROSITE" id="PS01124">
    <property type="entry name" value="HTH_ARAC_FAMILY_2"/>
    <property type="match status" value="1"/>
</dbReference>